<evidence type="ECO:0000313" key="2">
    <source>
        <dbReference type="Proteomes" id="UP000215509"/>
    </source>
</evidence>
<sequence>MSRFGGYSEPLEVLVDILNETRRTNELLEKLLPQQNEQVIDIDSLKRPDLMKLMAQRDDAPQGWNKWGTEEMRKFIKGDHHADE</sequence>
<dbReference type="EMBL" id="NMQW01000036">
    <property type="protein sequence ID" value="OXM83967.1"/>
    <property type="molecule type" value="Genomic_DNA"/>
</dbReference>
<organism evidence="1 2">
    <name type="scientific">Paenibacillus rigui</name>
    <dbReference type="NCBI Taxonomy" id="554312"/>
    <lineage>
        <taxon>Bacteria</taxon>
        <taxon>Bacillati</taxon>
        <taxon>Bacillota</taxon>
        <taxon>Bacilli</taxon>
        <taxon>Bacillales</taxon>
        <taxon>Paenibacillaceae</taxon>
        <taxon>Paenibacillus</taxon>
    </lineage>
</organism>
<accession>A0A229UKI7</accession>
<keyword evidence="2" id="KW-1185">Reference proteome</keyword>
<dbReference type="AlphaFoldDB" id="A0A229UKI7"/>
<comment type="caution">
    <text evidence="1">The sequence shown here is derived from an EMBL/GenBank/DDBJ whole genome shotgun (WGS) entry which is preliminary data.</text>
</comment>
<reference evidence="1 2" key="1">
    <citation type="submission" date="2017-07" db="EMBL/GenBank/DDBJ databases">
        <title>Genome sequencing and assembly of Paenibacillus rigui.</title>
        <authorList>
            <person name="Mayilraj S."/>
        </authorList>
    </citation>
    <scope>NUCLEOTIDE SEQUENCE [LARGE SCALE GENOMIC DNA]</scope>
    <source>
        <strain evidence="1 2">JCM 16352</strain>
    </source>
</reference>
<dbReference type="RefSeq" id="WP_094017213.1">
    <property type="nucleotide sequence ID" value="NZ_NMQW01000036.1"/>
</dbReference>
<proteinExistence type="predicted"/>
<dbReference type="Proteomes" id="UP000215509">
    <property type="component" value="Unassembled WGS sequence"/>
</dbReference>
<name>A0A229UKI7_9BACL</name>
<protein>
    <submittedName>
        <fullName evidence="1">Uncharacterized protein</fullName>
    </submittedName>
</protein>
<evidence type="ECO:0000313" key="1">
    <source>
        <dbReference type="EMBL" id="OXM83967.1"/>
    </source>
</evidence>
<gene>
    <name evidence="1" type="ORF">CF651_22910</name>
</gene>